<dbReference type="EMBL" id="PYWC01000030">
    <property type="protein sequence ID" value="PWW76801.1"/>
    <property type="molecule type" value="Genomic_DNA"/>
</dbReference>
<keyword evidence="4" id="KW-1185">Reference proteome</keyword>
<dbReference type="PANTHER" id="PTHR46082">
    <property type="entry name" value="ATP/GTP-BINDING PROTEIN-RELATED"/>
    <property type="match status" value="1"/>
</dbReference>
<gene>
    <name evidence="3" type="ORF">C7212DRAFT_28270</name>
</gene>
<feature type="domain" description="DUF7779" evidence="2">
    <location>
        <begin position="231"/>
        <end position="311"/>
    </location>
</feature>
<reference evidence="3 4" key="1">
    <citation type="submission" date="2018-03" db="EMBL/GenBank/DDBJ databases">
        <title>Genomes of Pezizomycetes fungi and the evolution of truffles.</title>
        <authorList>
            <person name="Murat C."/>
            <person name="Payen T."/>
            <person name="Noel B."/>
            <person name="Kuo A."/>
            <person name="Martin F.M."/>
        </authorList>
    </citation>
    <scope>NUCLEOTIDE SEQUENCE [LARGE SCALE GENOMIC DNA]</scope>
    <source>
        <strain evidence="3">091103-1</strain>
    </source>
</reference>
<dbReference type="Gene3D" id="3.40.50.300">
    <property type="entry name" value="P-loop containing nucleotide triphosphate hydrolases"/>
    <property type="match status" value="1"/>
</dbReference>
<dbReference type="Pfam" id="PF13374">
    <property type="entry name" value="TPR_10"/>
    <property type="match status" value="1"/>
</dbReference>
<dbReference type="Gene3D" id="1.25.40.10">
    <property type="entry name" value="Tetratricopeptide repeat domain"/>
    <property type="match status" value="3"/>
</dbReference>
<dbReference type="InterPro" id="IPR002182">
    <property type="entry name" value="NB-ARC"/>
</dbReference>
<sequence length="857" mass="97443">MVPYSRNRNFVGREDIIDRVQGLVEDTRHSRIALCGLGGSGKTEIALEYVYRKRGECHIFWVRGSEFLKFSEDYEYILECAGVRLPAPDDENDEQEVLFGVREWLESPDSGDWILVLDNADNEENFKVNKGAISKFVPQGPKGTVVFTTRSRQVVHREGCTLLEVGSMTDEESGDLLLRRIDNLGPLEEEDRRANDERKKDLLLRKFREIHREADMTESILSTHFITFDQLKEQKPAAANLLRLISFFDHQNIPEDLLLHSGLPGTDNPIDFRMAIGALMGFSLVTRSADKLLYDLHPLVQQSVQAYLSYDETCHWRATALEVIWRVFPDYDHSVRHICAAYLPHALFVTRDSTDANVGLICYRMAHYLLEAGYYNDAEVQIKRCTALRGNTPEDDPDYIAEINLLARVLQSLGKYQEAEDLNCRTLEVREKVLGPQHPDTLTTTDHLAIVLRNLGKYDEAEGMHRRALEGTERNLGPDHITTLARVDSLARTLQDLGKYDEAEKMHRRAVEGCEKELGSEHPETFSRIYSLALVLRRRGQWHEAAEMSQRVLEGREKALGPDHPDTLASVNSLALALRKLGKYDEVPECHSRALGGRLKFLGLLHPDYLASTNDLGVTLQSQKLYDEAAGQHRHALALREKVLGPEHPDTLTSLSDLALALQNLGKNDEAEKKHRAVLKSREKRTLGPKHHSTRDSITSLAKALQALEKYEEAEKLFRRVWRRTEEAFGADHPRTITSLHRLAVILRERGKLQEARKICRQVFEMRGKTLGPDHPSTLISGHNLALALQDIGKGGKKFAEAEKMFRRALEGYERVLGPEHPKTLLEIDELAATLQNLEKCDEVEELYRRVLGVREK</sequence>
<proteinExistence type="predicted"/>
<dbReference type="Pfam" id="PF13424">
    <property type="entry name" value="TPR_12"/>
    <property type="match status" value="5"/>
</dbReference>
<dbReference type="STRING" id="42249.A0A317SUK0"/>
<dbReference type="AlphaFoldDB" id="A0A317SUK0"/>
<feature type="domain" description="NB-ARC" evidence="1">
    <location>
        <begin position="14"/>
        <end position="177"/>
    </location>
</feature>
<dbReference type="Pfam" id="PF00931">
    <property type="entry name" value="NB-ARC"/>
    <property type="match status" value="1"/>
</dbReference>
<dbReference type="OrthoDB" id="1658288at2759"/>
<feature type="non-terminal residue" evidence="3">
    <location>
        <position position="857"/>
    </location>
</feature>
<evidence type="ECO:0000259" key="2">
    <source>
        <dbReference type="Pfam" id="PF25000"/>
    </source>
</evidence>
<dbReference type="InterPro" id="IPR019734">
    <property type="entry name" value="TPR_rpt"/>
</dbReference>
<dbReference type="InterPro" id="IPR027417">
    <property type="entry name" value="P-loop_NTPase"/>
</dbReference>
<dbReference type="InterPro" id="IPR056681">
    <property type="entry name" value="DUF7779"/>
</dbReference>
<organism evidence="3 4">
    <name type="scientific">Tuber magnatum</name>
    <name type="common">white Piedmont truffle</name>
    <dbReference type="NCBI Taxonomy" id="42249"/>
    <lineage>
        <taxon>Eukaryota</taxon>
        <taxon>Fungi</taxon>
        <taxon>Dikarya</taxon>
        <taxon>Ascomycota</taxon>
        <taxon>Pezizomycotina</taxon>
        <taxon>Pezizomycetes</taxon>
        <taxon>Pezizales</taxon>
        <taxon>Tuberaceae</taxon>
        <taxon>Tuber</taxon>
    </lineage>
</organism>
<dbReference type="SMART" id="SM00028">
    <property type="entry name" value="TPR"/>
    <property type="match status" value="9"/>
</dbReference>
<evidence type="ECO:0000259" key="1">
    <source>
        <dbReference type="Pfam" id="PF00931"/>
    </source>
</evidence>
<dbReference type="NCBIfam" id="NF040586">
    <property type="entry name" value="FxSxx_TPR"/>
    <property type="match status" value="1"/>
</dbReference>
<evidence type="ECO:0000313" key="3">
    <source>
        <dbReference type="EMBL" id="PWW76801.1"/>
    </source>
</evidence>
<dbReference type="InterPro" id="IPR011990">
    <property type="entry name" value="TPR-like_helical_dom_sf"/>
</dbReference>
<evidence type="ECO:0000313" key="4">
    <source>
        <dbReference type="Proteomes" id="UP000246991"/>
    </source>
</evidence>
<dbReference type="GO" id="GO:0043531">
    <property type="term" value="F:ADP binding"/>
    <property type="evidence" value="ECO:0007669"/>
    <property type="project" value="InterPro"/>
</dbReference>
<comment type="caution">
    <text evidence="3">The sequence shown here is derived from an EMBL/GenBank/DDBJ whole genome shotgun (WGS) entry which is preliminary data.</text>
</comment>
<protein>
    <submittedName>
        <fullName evidence="3">TPR-like protein</fullName>
    </submittedName>
</protein>
<dbReference type="PANTHER" id="PTHR46082:SF6">
    <property type="entry name" value="AAA+ ATPASE DOMAIN-CONTAINING PROTEIN-RELATED"/>
    <property type="match status" value="1"/>
</dbReference>
<name>A0A317SUK0_9PEZI</name>
<dbReference type="SUPFAM" id="SSF52540">
    <property type="entry name" value="P-loop containing nucleoside triphosphate hydrolases"/>
    <property type="match status" value="1"/>
</dbReference>
<dbReference type="Proteomes" id="UP000246991">
    <property type="component" value="Unassembled WGS sequence"/>
</dbReference>
<accession>A0A317SUK0</accession>
<dbReference type="Pfam" id="PF25000">
    <property type="entry name" value="DUF7779"/>
    <property type="match status" value="1"/>
</dbReference>
<dbReference type="SUPFAM" id="SSF48452">
    <property type="entry name" value="TPR-like"/>
    <property type="match status" value="2"/>
</dbReference>
<dbReference type="InterPro" id="IPR053137">
    <property type="entry name" value="NLR-like"/>
</dbReference>